<evidence type="ECO:0000256" key="11">
    <source>
        <dbReference type="SAM" id="MobiDB-lite"/>
    </source>
</evidence>
<evidence type="ECO:0000256" key="7">
    <source>
        <dbReference type="ARBA" id="ARBA00023159"/>
    </source>
</evidence>
<dbReference type="GO" id="GO:0003700">
    <property type="term" value="F:DNA-binding transcription factor activity"/>
    <property type="evidence" value="ECO:0007669"/>
    <property type="project" value="TreeGrafter"/>
</dbReference>
<evidence type="ECO:0000259" key="12">
    <source>
        <dbReference type="PROSITE" id="PS50888"/>
    </source>
</evidence>
<feature type="region of interest" description="Disordered" evidence="11">
    <location>
        <begin position="120"/>
        <end position="140"/>
    </location>
</feature>
<dbReference type="SMART" id="SM00353">
    <property type="entry name" value="HLH"/>
    <property type="match status" value="1"/>
</dbReference>
<keyword evidence="5" id="KW-0805">Transcription regulation</keyword>
<evidence type="ECO:0000256" key="3">
    <source>
        <dbReference type="ARBA" id="ARBA00022491"/>
    </source>
</evidence>
<dbReference type="InterPro" id="IPR011598">
    <property type="entry name" value="bHLH_dom"/>
</dbReference>
<dbReference type="OrthoDB" id="8964853at2759"/>
<keyword evidence="3" id="KW-0678">Repressor</keyword>
<dbReference type="EMBL" id="CAJPEX010000078">
    <property type="protein sequence ID" value="CAG0913115.1"/>
    <property type="molecule type" value="Genomic_DNA"/>
</dbReference>
<dbReference type="GO" id="GO:0003677">
    <property type="term" value="F:DNA binding"/>
    <property type="evidence" value="ECO:0007669"/>
    <property type="project" value="UniProtKB-KW"/>
</dbReference>
<dbReference type="GO" id="GO:0090575">
    <property type="term" value="C:RNA polymerase II transcription regulator complex"/>
    <property type="evidence" value="ECO:0007669"/>
    <property type="project" value="TreeGrafter"/>
</dbReference>
<dbReference type="AlphaFoldDB" id="A0A7R9BFE7"/>
<dbReference type="SUPFAM" id="SSF47459">
    <property type="entry name" value="HLH, helix-loop-helix DNA-binding domain"/>
    <property type="match status" value="1"/>
</dbReference>
<evidence type="ECO:0000256" key="8">
    <source>
        <dbReference type="ARBA" id="ARBA00023163"/>
    </source>
</evidence>
<accession>A0A7R9BFE7</accession>
<feature type="domain" description="BHLH" evidence="12">
    <location>
        <begin position="36"/>
        <end position="87"/>
    </location>
</feature>
<evidence type="ECO:0000256" key="2">
    <source>
        <dbReference type="ARBA" id="ARBA00017633"/>
    </source>
</evidence>
<keyword evidence="4" id="KW-0597">Phosphoprotein</keyword>
<dbReference type="FunFam" id="4.10.280.10:FF:000023">
    <property type="entry name" value="MAX isoform 13"/>
    <property type="match status" value="1"/>
</dbReference>
<dbReference type="GO" id="GO:0045944">
    <property type="term" value="P:positive regulation of transcription by RNA polymerase II"/>
    <property type="evidence" value="ECO:0007669"/>
    <property type="project" value="TreeGrafter"/>
</dbReference>
<dbReference type="InterPro" id="IPR036638">
    <property type="entry name" value="HLH_DNA-bd_sf"/>
</dbReference>
<dbReference type="PANTHER" id="PTHR10328:SF3">
    <property type="entry name" value="PROTEIN MAX"/>
    <property type="match status" value="1"/>
</dbReference>
<evidence type="ECO:0000313" key="14">
    <source>
        <dbReference type="Proteomes" id="UP000678499"/>
    </source>
</evidence>
<evidence type="ECO:0000313" key="13">
    <source>
        <dbReference type="EMBL" id="CAD7272963.1"/>
    </source>
</evidence>
<gene>
    <name evidence="13" type="ORF">NMOB1V02_LOCUS873</name>
</gene>
<keyword evidence="7" id="KW-0010">Activator</keyword>
<sequence length="140" mass="15790">MSDDELEMDIDSEDESVDGGPSDGRNGNLVFHSQAERRAHHNALERKRRDHIKDSFSGLRDVVPSLKGEKSSRAQILKKASEFIAFMRASNATHQSDIEDLKRQNAELELQITAMEKMKAERNRMEAREALRGKHSGSTA</sequence>
<dbReference type="CDD" id="cd11406">
    <property type="entry name" value="bHLHzip_Max"/>
    <property type="match status" value="1"/>
</dbReference>
<feature type="compositionally biased region" description="Basic and acidic residues" evidence="11">
    <location>
        <begin position="120"/>
        <end position="132"/>
    </location>
</feature>
<keyword evidence="14" id="KW-1185">Reference proteome</keyword>
<evidence type="ECO:0000256" key="6">
    <source>
        <dbReference type="ARBA" id="ARBA00023125"/>
    </source>
</evidence>
<dbReference type="PANTHER" id="PTHR10328">
    <property type="entry name" value="PROTEIN MAX MYC-ASSOCIATED FACTOR X"/>
    <property type="match status" value="1"/>
</dbReference>
<feature type="compositionally biased region" description="Basic and acidic residues" evidence="11">
    <location>
        <begin position="34"/>
        <end position="52"/>
    </location>
</feature>
<dbReference type="EMBL" id="OA882115">
    <property type="protein sequence ID" value="CAD7272963.1"/>
    <property type="molecule type" value="Genomic_DNA"/>
</dbReference>
<protein>
    <recommendedName>
        <fullName evidence="2">Protein max</fullName>
    </recommendedName>
    <alternativeName>
        <fullName evidence="10">Myc-associated factor X</fullName>
    </alternativeName>
</protein>
<evidence type="ECO:0000256" key="10">
    <source>
        <dbReference type="ARBA" id="ARBA00029944"/>
    </source>
</evidence>
<dbReference type="Gene3D" id="4.10.280.10">
    <property type="entry name" value="Helix-loop-helix DNA-binding domain"/>
    <property type="match status" value="1"/>
</dbReference>
<evidence type="ECO:0000256" key="9">
    <source>
        <dbReference type="ARBA" id="ARBA00023242"/>
    </source>
</evidence>
<comment type="similarity">
    <text evidence="1">Belongs to the MAX family.</text>
</comment>
<organism evidence="13">
    <name type="scientific">Notodromas monacha</name>
    <dbReference type="NCBI Taxonomy" id="399045"/>
    <lineage>
        <taxon>Eukaryota</taxon>
        <taxon>Metazoa</taxon>
        <taxon>Ecdysozoa</taxon>
        <taxon>Arthropoda</taxon>
        <taxon>Crustacea</taxon>
        <taxon>Oligostraca</taxon>
        <taxon>Ostracoda</taxon>
        <taxon>Podocopa</taxon>
        <taxon>Podocopida</taxon>
        <taxon>Cypridocopina</taxon>
        <taxon>Cypridoidea</taxon>
        <taxon>Cyprididae</taxon>
        <taxon>Notodromas</taxon>
    </lineage>
</organism>
<dbReference type="Proteomes" id="UP000678499">
    <property type="component" value="Unassembled WGS sequence"/>
</dbReference>
<feature type="region of interest" description="Disordered" evidence="11">
    <location>
        <begin position="1"/>
        <end position="52"/>
    </location>
</feature>
<proteinExistence type="inferred from homology"/>
<keyword evidence="9" id="KW-0539">Nucleus</keyword>
<dbReference type="PROSITE" id="PS50888">
    <property type="entry name" value="BHLH"/>
    <property type="match status" value="1"/>
</dbReference>
<evidence type="ECO:0000256" key="5">
    <source>
        <dbReference type="ARBA" id="ARBA00023015"/>
    </source>
</evidence>
<name>A0A7R9BFE7_9CRUS</name>
<dbReference type="GO" id="GO:0046983">
    <property type="term" value="F:protein dimerization activity"/>
    <property type="evidence" value="ECO:0007669"/>
    <property type="project" value="InterPro"/>
</dbReference>
<feature type="compositionally biased region" description="Acidic residues" evidence="11">
    <location>
        <begin position="1"/>
        <end position="17"/>
    </location>
</feature>
<reference evidence="13" key="1">
    <citation type="submission" date="2020-11" db="EMBL/GenBank/DDBJ databases">
        <authorList>
            <person name="Tran Van P."/>
        </authorList>
    </citation>
    <scope>NUCLEOTIDE SEQUENCE</scope>
</reference>
<evidence type="ECO:0000256" key="1">
    <source>
        <dbReference type="ARBA" id="ARBA00007628"/>
    </source>
</evidence>
<dbReference type="Pfam" id="PF00010">
    <property type="entry name" value="HLH"/>
    <property type="match status" value="1"/>
</dbReference>
<evidence type="ECO:0000256" key="4">
    <source>
        <dbReference type="ARBA" id="ARBA00022553"/>
    </source>
</evidence>
<keyword evidence="8" id="KW-0804">Transcription</keyword>
<keyword evidence="6" id="KW-0238">DNA-binding</keyword>